<dbReference type="InterPro" id="IPR003594">
    <property type="entry name" value="HATPase_dom"/>
</dbReference>
<dbReference type="InterPro" id="IPR004358">
    <property type="entry name" value="Sig_transdc_His_kin-like_C"/>
</dbReference>
<dbReference type="InterPro" id="IPR003661">
    <property type="entry name" value="HisK_dim/P_dom"/>
</dbReference>
<dbReference type="InterPro" id="IPR036890">
    <property type="entry name" value="HATPase_C_sf"/>
</dbReference>
<comment type="catalytic activity">
    <reaction evidence="1">
        <text>ATP + protein L-histidine = ADP + protein N-phospho-L-histidine.</text>
        <dbReference type="EC" id="2.7.13.3"/>
    </reaction>
</comment>
<dbReference type="PROSITE" id="PS50112">
    <property type="entry name" value="PAS"/>
    <property type="match status" value="1"/>
</dbReference>
<dbReference type="Gene3D" id="3.30.450.20">
    <property type="entry name" value="PAS domain"/>
    <property type="match status" value="1"/>
</dbReference>
<evidence type="ECO:0000259" key="9">
    <source>
        <dbReference type="PROSITE" id="PS50112"/>
    </source>
</evidence>
<dbReference type="PRINTS" id="PR00344">
    <property type="entry name" value="BCTRLSENSOR"/>
</dbReference>
<dbReference type="InterPro" id="IPR000014">
    <property type="entry name" value="PAS"/>
</dbReference>
<dbReference type="Gene3D" id="1.10.287.130">
    <property type="match status" value="1"/>
</dbReference>
<dbReference type="EMBL" id="FNQM01000014">
    <property type="protein sequence ID" value="SEA85018.1"/>
    <property type="molecule type" value="Genomic_DNA"/>
</dbReference>
<evidence type="ECO:0000256" key="1">
    <source>
        <dbReference type="ARBA" id="ARBA00000085"/>
    </source>
</evidence>
<dbReference type="SUPFAM" id="SSF55785">
    <property type="entry name" value="PYP-like sensor domain (PAS domain)"/>
    <property type="match status" value="1"/>
</dbReference>
<dbReference type="AlphaFoldDB" id="A0A1H4EK09"/>
<evidence type="ECO:0000256" key="7">
    <source>
        <dbReference type="SAM" id="Coils"/>
    </source>
</evidence>
<evidence type="ECO:0000256" key="4">
    <source>
        <dbReference type="ARBA" id="ARBA00022679"/>
    </source>
</evidence>
<dbReference type="EC" id="2.7.13.3" evidence="2"/>
<keyword evidence="7" id="KW-0175">Coiled coil</keyword>
<dbReference type="SMART" id="SM00387">
    <property type="entry name" value="HATPase_c"/>
    <property type="match status" value="1"/>
</dbReference>
<dbReference type="NCBIfam" id="TIGR00229">
    <property type="entry name" value="sensory_box"/>
    <property type="match status" value="1"/>
</dbReference>
<dbReference type="SUPFAM" id="SSF55874">
    <property type="entry name" value="ATPase domain of HSP90 chaperone/DNA topoisomerase II/histidine kinase"/>
    <property type="match status" value="1"/>
</dbReference>
<sequence length="525" mass="57708">MKQPYSAVLIAETAAEGLLVLREDGGRTLSAVWCNRAFERESGMSLDELRAARLTPLDGAEAPAGRRVREAALQAREETEALRLVLSRLEASGDMEAHWLAVASDPCPPGASDAERAERVAAAVRTLAGHQADRQRLDCIGHLIENAQDLITITDLDFRVIWANDAFVRRSGYALGDVVGRSHCELLDKTGQSFTGPQAAIKALISGAYRQNETRNRARDGEIYYADTRITVQRDADGRPVRLLLIERDITETRALREKLRAERDDLERRVAERTAIIARQSDALAAALKRQQEVNEQQFEFVRMASHEIRTPMSIISLAARRARRALKAGDAVDHERRMQMIDEALARLGMLIDSTLQIARAEAGHFDCRPEPMDFAAFLRAAVHSASEGSESHAFVLDADGVDEAWIDGDAARLAHVFDNLFGNARKYSPAADRVDVALRREGDRLRVDVRDYGLGIGAEDLSKLFRRYFRAATATGIAGAGIGLSLAHDLVTAHGGSLSVRSVEGEGSTFTVDLPLRSSPQR</sequence>
<keyword evidence="3" id="KW-0597">Phosphoprotein</keyword>
<name>A0A1H4EK09_9RHOB</name>
<dbReference type="SMART" id="SM00086">
    <property type="entry name" value="PAC"/>
    <property type="match status" value="1"/>
</dbReference>
<keyword evidence="4" id="KW-0808">Transferase</keyword>
<dbReference type="GO" id="GO:0000156">
    <property type="term" value="F:phosphorelay response regulator activity"/>
    <property type="evidence" value="ECO:0007669"/>
    <property type="project" value="TreeGrafter"/>
</dbReference>
<dbReference type="GO" id="GO:0030295">
    <property type="term" value="F:protein kinase activator activity"/>
    <property type="evidence" value="ECO:0007669"/>
    <property type="project" value="TreeGrafter"/>
</dbReference>
<reference evidence="11 12" key="1">
    <citation type="submission" date="2016-10" db="EMBL/GenBank/DDBJ databases">
        <authorList>
            <person name="de Groot N.N."/>
        </authorList>
    </citation>
    <scope>NUCLEOTIDE SEQUENCE [LARGE SCALE GENOMIC DNA]</scope>
    <source>
        <strain evidence="11 12">DSM 15345</strain>
    </source>
</reference>
<keyword evidence="6" id="KW-0472">Membrane</keyword>
<evidence type="ECO:0000256" key="5">
    <source>
        <dbReference type="ARBA" id="ARBA00022777"/>
    </source>
</evidence>
<dbReference type="InterPro" id="IPR000700">
    <property type="entry name" value="PAS-assoc_C"/>
</dbReference>
<dbReference type="CDD" id="cd00082">
    <property type="entry name" value="HisKA"/>
    <property type="match status" value="1"/>
</dbReference>
<evidence type="ECO:0000256" key="3">
    <source>
        <dbReference type="ARBA" id="ARBA00022553"/>
    </source>
</evidence>
<dbReference type="InterPro" id="IPR005467">
    <property type="entry name" value="His_kinase_dom"/>
</dbReference>
<gene>
    <name evidence="11" type="ORF">SAMN05444370_11443</name>
</gene>
<evidence type="ECO:0000313" key="12">
    <source>
        <dbReference type="Proteomes" id="UP000198703"/>
    </source>
</evidence>
<dbReference type="STRING" id="89524.SAMN05444370_11443"/>
<dbReference type="InterPro" id="IPR001610">
    <property type="entry name" value="PAC"/>
</dbReference>
<dbReference type="PROSITE" id="PS50109">
    <property type="entry name" value="HIS_KIN"/>
    <property type="match status" value="1"/>
</dbReference>
<dbReference type="Gene3D" id="3.30.565.10">
    <property type="entry name" value="Histidine kinase-like ATPase, C-terminal domain"/>
    <property type="match status" value="1"/>
</dbReference>
<organism evidence="11 12">
    <name type="scientific">Rubrimonas cliftonensis</name>
    <dbReference type="NCBI Taxonomy" id="89524"/>
    <lineage>
        <taxon>Bacteria</taxon>
        <taxon>Pseudomonadati</taxon>
        <taxon>Pseudomonadota</taxon>
        <taxon>Alphaproteobacteria</taxon>
        <taxon>Rhodobacterales</taxon>
        <taxon>Paracoccaceae</taxon>
        <taxon>Rubrimonas</taxon>
    </lineage>
</organism>
<evidence type="ECO:0000259" key="8">
    <source>
        <dbReference type="PROSITE" id="PS50109"/>
    </source>
</evidence>
<evidence type="ECO:0000256" key="2">
    <source>
        <dbReference type="ARBA" id="ARBA00012438"/>
    </source>
</evidence>
<dbReference type="Pfam" id="PF00512">
    <property type="entry name" value="HisKA"/>
    <property type="match status" value="1"/>
</dbReference>
<dbReference type="GO" id="GO:0000155">
    <property type="term" value="F:phosphorelay sensor kinase activity"/>
    <property type="evidence" value="ECO:0007669"/>
    <property type="project" value="InterPro"/>
</dbReference>
<dbReference type="PANTHER" id="PTHR42878:SF13">
    <property type="entry name" value="HISTIDINE KINASE"/>
    <property type="match status" value="1"/>
</dbReference>
<feature type="domain" description="PAS" evidence="9">
    <location>
        <begin position="136"/>
        <end position="182"/>
    </location>
</feature>
<feature type="coiled-coil region" evidence="7">
    <location>
        <begin position="250"/>
        <end position="277"/>
    </location>
</feature>
<dbReference type="InterPro" id="IPR050351">
    <property type="entry name" value="BphY/WalK/GraS-like"/>
</dbReference>
<evidence type="ECO:0000313" key="11">
    <source>
        <dbReference type="EMBL" id="SEA85018.1"/>
    </source>
</evidence>
<evidence type="ECO:0000259" key="10">
    <source>
        <dbReference type="PROSITE" id="PS50113"/>
    </source>
</evidence>
<dbReference type="InterPro" id="IPR036097">
    <property type="entry name" value="HisK_dim/P_sf"/>
</dbReference>
<dbReference type="Pfam" id="PF02518">
    <property type="entry name" value="HATPase_c"/>
    <property type="match status" value="1"/>
</dbReference>
<dbReference type="CDD" id="cd00130">
    <property type="entry name" value="PAS"/>
    <property type="match status" value="1"/>
</dbReference>
<keyword evidence="5" id="KW-0418">Kinase</keyword>
<dbReference type="GO" id="GO:0007234">
    <property type="term" value="P:osmosensory signaling via phosphorelay pathway"/>
    <property type="evidence" value="ECO:0007669"/>
    <property type="project" value="TreeGrafter"/>
</dbReference>
<evidence type="ECO:0000256" key="6">
    <source>
        <dbReference type="ARBA" id="ARBA00023136"/>
    </source>
</evidence>
<dbReference type="GO" id="GO:0016020">
    <property type="term" value="C:membrane"/>
    <property type="evidence" value="ECO:0007669"/>
    <property type="project" value="UniProtKB-SubCell"/>
</dbReference>
<accession>A0A1H4EK09</accession>
<dbReference type="InterPro" id="IPR013656">
    <property type="entry name" value="PAS_4"/>
</dbReference>
<dbReference type="PROSITE" id="PS50113">
    <property type="entry name" value="PAC"/>
    <property type="match status" value="1"/>
</dbReference>
<keyword evidence="12" id="KW-1185">Reference proteome</keyword>
<dbReference type="Proteomes" id="UP000198703">
    <property type="component" value="Unassembled WGS sequence"/>
</dbReference>
<dbReference type="Pfam" id="PF08448">
    <property type="entry name" value="PAS_4"/>
    <property type="match status" value="1"/>
</dbReference>
<dbReference type="SUPFAM" id="SSF47384">
    <property type="entry name" value="Homodimeric domain of signal transducing histidine kinase"/>
    <property type="match status" value="1"/>
</dbReference>
<dbReference type="SMART" id="SM00388">
    <property type="entry name" value="HisKA"/>
    <property type="match status" value="1"/>
</dbReference>
<proteinExistence type="predicted"/>
<dbReference type="FunFam" id="3.30.565.10:FF:000006">
    <property type="entry name" value="Sensor histidine kinase WalK"/>
    <property type="match status" value="1"/>
</dbReference>
<feature type="domain" description="PAC" evidence="10">
    <location>
        <begin position="210"/>
        <end position="262"/>
    </location>
</feature>
<feature type="domain" description="Histidine kinase" evidence="8">
    <location>
        <begin position="305"/>
        <end position="521"/>
    </location>
</feature>
<protein>
    <recommendedName>
        <fullName evidence="2">histidine kinase</fullName>
        <ecNumber evidence="2">2.7.13.3</ecNumber>
    </recommendedName>
</protein>
<dbReference type="RefSeq" id="WP_175478969.1">
    <property type="nucleotide sequence ID" value="NZ_FNQM01000014.1"/>
</dbReference>
<dbReference type="InterPro" id="IPR035965">
    <property type="entry name" value="PAS-like_dom_sf"/>
</dbReference>
<dbReference type="PANTHER" id="PTHR42878">
    <property type="entry name" value="TWO-COMPONENT HISTIDINE KINASE"/>
    <property type="match status" value="1"/>
</dbReference>